<dbReference type="EMBL" id="KV746857">
    <property type="protein sequence ID" value="OCK72736.1"/>
    <property type="molecule type" value="Genomic_DNA"/>
</dbReference>
<sequence length="64" mass="7031">KVLPNGIKLYSNINVLFLKGPGTAKSQLLKFIKKVTPITIYTSSIKLYSNINVLLLRGPGTTKL</sequence>
<dbReference type="InterPro" id="IPR001208">
    <property type="entry name" value="MCM_dom"/>
</dbReference>
<evidence type="ECO:0000313" key="4">
    <source>
        <dbReference type="EMBL" id="OCK72736.1"/>
    </source>
</evidence>
<dbReference type="OrthoDB" id="1882346at2759"/>
<name>A0A8E2DVS8_9PEZI</name>
<organism evidence="4 5">
    <name type="scientific">Lepidopterella palustris CBS 459.81</name>
    <dbReference type="NCBI Taxonomy" id="1314670"/>
    <lineage>
        <taxon>Eukaryota</taxon>
        <taxon>Fungi</taxon>
        <taxon>Dikarya</taxon>
        <taxon>Ascomycota</taxon>
        <taxon>Pezizomycotina</taxon>
        <taxon>Dothideomycetes</taxon>
        <taxon>Pleosporomycetidae</taxon>
        <taxon>Mytilinidiales</taxon>
        <taxon>Argynnaceae</taxon>
        <taxon>Lepidopterella</taxon>
    </lineage>
</organism>
<evidence type="ECO:0000313" key="5">
    <source>
        <dbReference type="Proteomes" id="UP000250266"/>
    </source>
</evidence>
<evidence type="ECO:0000256" key="2">
    <source>
        <dbReference type="ARBA" id="ARBA00022840"/>
    </source>
</evidence>
<keyword evidence="2" id="KW-0067">ATP-binding</keyword>
<dbReference type="PROSITE" id="PS50051">
    <property type="entry name" value="MCM_2"/>
    <property type="match status" value="1"/>
</dbReference>
<evidence type="ECO:0000256" key="1">
    <source>
        <dbReference type="ARBA" id="ARBA00022741"/>
    </source>
</evidence>
<accession>A0A8E2DVS8</accession>
<protein>
    <recommendedName>
        <fullName evidence="3">MCM C-terminal AAA(+) ATPase domain-containing protein</fullName>
    </recommendedName>
</protein>
<dbReference type="Proteomes" id="UP000250266">
    <property type="component" value="Unassembled WGS sequence"/>
</dbReference>
<reference evidence="4 5" key="1">
    <citation type="journal article" date="2016" name="Nat. Commun.">
        <title>Ectomycorrhizal ecology is imprinted in the genome of the dominant symbiotic fungus Cenococcum geophilum.</title>
        <authorList>
            <consortium name="DOE Joint Genome Institute"/>
            <person name="Peter M."/>
            <person name="Kohler A."/>
            <person name="Ohm R.A."/>
            <person name="Kuo A."/>
            <person name="Krutzmann J."/>
            <person name="Morin E."/>
            <person name="Arend M."/>
            <person name="Barry K.W."/>
            <person name="Binder M."/>
            <person name="Choi C."/>
            <person name="Clum A."/>
            <person name="Copeland A."/>
            <person name="Grisel N."/>
            <person name="Haridas S."/>
            <person name="Kipfer T."/>
            <person name="LaButti K."/>
            <person name="Lindquist E."/>
            <person name="Lipzen A."/>
            <person name="Maire R."/>
            <person name="Meier B."/>
            <person name="Mihaltcheva S."/>
            <person name="Molinier V."/>
            <person name="Murat C."/>
            <person name="Poggeler S."/>
            <person name="Quandt C.A."/>
            <person name="Sperisen C."/>
            <person name="Tritt A."/>
            <person name="Tisserant E."/>
            <person name="Crous P.W."/>
            <person name="Henrissat B."/>
            <person name="Nehls U."/>
            <person name="Egli S."/>
            <person name="Spatafora J.W."/>
            <person name="Grigoriev I.V."/>
            <person name="Martin F.M."/>
        </authorList>
    </citation>
    <scope>NUCLEOTIDE SEQUENCE [LARGE SCALE GENOMIC DNA]</scope>
    <source>
        <strain evidence="4 5">CBS 459.81</strain>
    </source>
</reference>
<dbReference type="AlphaFoldDB" id="A0A8E2DVS8"/>
<evidence type="ECO:0000259" key="3">
    <source>
        <dbReference type="PROSITE" id="PS50051"/>
    </source>
</evidence>
<dbReference type="InterPro" id="IPR027417">
    <property type="entry name" value="P-loop_NTPase"/>
</dbReference>
<keyword evidence="5" id="KW-1185">Reference proteome</keyword>
<feature type="non-terminal residue" evidence="4">
    <location>
        <position position="1"/>
    </location>
</feature>
<dbReference type="GO" id="GO:0005524">
    <property type="term" value="F:ATP binding"/>
    <property type="evidence" value="ECO:0007669"/>
    <property type="project" value="UniProtKB-KW"/>
</dbReference>
<dbReference type="Gene3D" id="3.40.50.300">
    <property type="entry name" value="P-loop containing nucleotide triphosphate hydrolases"/>
    <property type="match status" value="1"/>
</dbReference>
<dbReference type="Pfam" id="PF00493">
    <property type="entry name" value="MCM"/>
    <property type="match status" value="1"/>
</dbReference>
<gene>
    <name evidence="4" type="ORF">K432DRAFT_315295</name>
</gene>
<dbReference type="GO" id="GO:0003677">
    <property type="term" value="F:DNA binding"/>
    <property type="evidence" value="ECO:0007669"/>
    <property type="project" value="InterPro"/>
</dbReference>
<proteinExistence type="predicted"/>
<keyword evidence="1" id="KW-0547">Nucleotide-binding</keyword>
<feature type="domain" description="MCM C-terminal AAA(+) ATPase" evidence="3">
    <location>
        <begin position="1"/>
        <end position="43"/>
    </location>
</feature>